<keyword evidence="2" id="KW-1185">Reference proteome</keyword>
<sequence length="153" mass="17393">MAGASCTGFALLKDEPDATIKLLHCDLEVTGSSRENSLSTCRDALVHPQEPKAAAEVERNYSERACSSTMHQEGFDKEKLKLKLISGMDQDVGFMNHWPINCLNEIINHPISPQIVDVSKTEFNGIFISRQKHLEFLWQFFFYPPNFVFQSKL</sequence>
<name>A0ACC0NBD0_RHOML</name>
<organism evidence="1 2">
    <name type="scientific">Rhododendron molle</name>
    <name type="common">Chinese azalea</name>
    <name type="synonym">Azalea mollis</name>
    <dbReference type="NCBI Taxonomy" id="49168"/>
    <lineage>
        <taxon>Eukaryota</taxon>
        <taxon>Viridiplantae</taxon>
        <taxon>Streptophyta</taxon>
        <taxon>Embryophyta</taxon>
        <taxon>Tracheophyta</taxon>
        <taxon>Spermatophyta</taxon>
        <taxon>Magnoliopsida</taxon>
        <taxon>eudicotyledons</taxon>
        <taxon>Gunneridae</taxon>
        <taxon>Pentapetalae</taxon>
        <taxon>asterids</taxon>
        <taxon>Ericales</taxon>
        <taxon>Ericaceae</taxon>
        <taxon>Ericoideae</taxon>
        <taxon>Rhodoreae</taxon>
        <taxon>Rhododendron</taxon>
    </lineage>
</organism>
<protein>
    <submittedName>
        <fullName evidence="1">Uncharacterized protein</fullName>
    </submittedName>
</protein>
<comment type="caution">
    <text evidence="1">The sequence shown here is derived from an EMBL/GenBank/DDBJ whole genome shotgun (WGS) entry which is preliminary data.</text>
</comment>
<gene>
    <name evidence="1" type="ORF">RHMOL_Rhmol06G0085700</name>
</gene>
<dbReference type="Proteomes" id="UP001062846">
    <property type="component" value="Chromosome 6"/>
</dbReference>
<evidence type="ECO:0000313" key="2">
    <source>
        <dbReference type="Proteomes" id="UP001062846"/>
    </source>
</evidence>
<evidence type="ECO:0000313" key="1">
    <source>
        <dbReference type="EMBL" id="KAI8550191.1"/>
    </source>
</evidence>
<reference evidence="1" key="1">
    <citation type="submission" date="2022-02" db="EMBL/GenBank/DDBJ databases">
        <title>Plant Genome Project.</title>
        <authorList>
            <person name="Zhang R.-G."/>
        </authorList>
    </citation>
    <scope>NUCLEOTIDE SEQUENCE</scope>
    <source>
        <strain evidence="1">AT1</strain>
    </source>
</reference>
<dbReference type="EMBL" id="CM046393">
    <property type="protein sequence ID" value="KAI8550191.1"/>
    <property type="molecule type" value="Genomic_DNA"/>
</dbReference>
<accession>A0ACC0NBD0</accession>
<proteinExistence type="predicted"/>